<dbReference type="InterPro" id="IPR001461">
    <property type="entry name" value="Aspartic_peptidase_A1"/>
</dbReference>
<proteinExistence type="inferred from homology"/>
<keyword evidence="5" id="KW-0645">Protease</keyword>
<gene>
    <name evidence="5" type="ORF">BD410DRAFT_756080</name>
</gene>
<dbReference type="EMBL" id="ML170263">
    <property type="protein sequence ID" value="TDL15746.1"/>
    <property type="molecule type" value="Genomic_DNA"/>
</dbReference>
<evidence type="ECO:0000256" key="2">
    <source>
        <dbReference type="PIRSR" id="PIRSR601461-1"/>
    </source>
</evidence>
<dbReference type="Proteomes" id="UP000294933">
    <property type="component" value="Unassembled WGS sequence"/>
</dbReference>
<dbReference type="PANTHER" id="PTHR47966">
    <property type="entry name" value="BETA-SITE APP-CLEAVING ENZYME, ISOFORM A-RELATED"/>
    <property type="match status" value="1"/>
</dbReference>
<dbReference type="AlphaFoldDB" id="A0A4Y7PL20"/>
<dbReference type="OrthoDB" id="660550at2759"/>
<keyword evidence="3" id="KW-0732">Signal</keyword>
<organism evidence="5 6">
    <name type="scientific">Rickenella mellea</name>
    <dbReference type="NCBI Taxonomy" id="50990"/>
    <lineage>
        <taxon>Eukaryota</taxon>
        <taxon>Fungi</taxon>
        <taxon>Dikarya</taxon>
        <taxon>Basidiomycota</taxon>
        <taxon>Agaricomycotina</taxon>
        <taxon>Agaricomycetes</taxon>
        <taxon>Hymenochaetales</taxon>
        <taxon>Rickenellaceae</taxon>
        <taxon>Rickenella</taxon>
    </lineage>
</organism>
<accession>A0A4Y7PL20</accession>
<evidence type="ECO:0000256" key="3">
    <source>
        <dbReference type="SAM" id="SignalP"/>
    </source>
</evidence>
<dbReference type="PRINTS" id="PR00792">
    <property type="entry name" value="PEPSIN"/>
</dbReference>
<name>A0A4Y7PL20_9AGAM</name>
<feature type="active site" evidence="2">
    <location>
        <position position="277"/>
    </location>
</feature>
<protein>
    <submittedName>
        <fullName evidence="5">Acid protease</fullName>
    </submittedName>
</protein>
<dbReference type="InterPro" id="IPR034164">
    <property type="entry name" value="Pepsin-like_dom"/>
</dbReference>
<dbReference type="InterPro" id="IPR033121">
    <property type="entry name" value="PEPTIDASE_A1"/>
</dbReference>
<evidence type="ECO:0000313" key="5">
    <source>
        <dbReference type="EMBL" id="TDL15746.1"/>
    </source>
</evidence>
<feature type="domain" description="Peptidase A1" evidence="4">
    <location>
        <begin position="79"/>
        <end position="396"/>
    </location>
</feature>
<reference evidence="5 6" key="1">
    <citation type="submission" date="2018-06" db="EMBL/GenBank/DDBJ databases">
        <title>A transcriptomic atlas of mushroom development highlights an independent origin of complex multicellularity.</title>
        <authorList>
            <consortium name="DOE Joint Genome Institute"/>
            <person name="Krizsan K."/>
            <person name="Almasi E."/>
            <person name="Merenyi Z."/>
            <person name="Sahu N."/>
            <person name="Viragh M."/>
            <person name="Koszo T."/>
            <person name="Mondo S."/>
            <person name="Kiss B."/>
            <person name="Balint B."/>
            <person name="Kues U."/>
            <person name="Barry K."/>
            <person name="Hegedus J.C."/>
            <person name="Henrissat B."/>
            <person name="Johnson J."/>
            <person name="Lipzen A."/>
            <person name="Ohm R."/>
            <person name="Nagy I."/>
            <person name="Pangilinan J."/>
            <person name="Yan J."/>
            <person name="Xiong Y."/>
            <person name="Grigoriev I.V."/>
            <person name="Hibbett D.S."/>
            <person name="Nagy L.G."/>
        </authorList>
    </citation>
    <scope>NUCLEOTIDE SEQUENCE [LARGE SCALE GENOMIC DNA]</scope>
    <source>
        <strain evidence="5 6">SZMC22713</strain>
    </source>
</reference>
<keyword evidence="6" id="KW-1185">Reference proteome</keyword>
<evidence type="ECO:0000313" key="6">
    <source>
        <dbReference type="Proteomes" id="UP000294933"/>
    </source>
</evidence>
<comment type="similarity">
    <text evidence="1">Belongs to the peptidase A1 family.</text>
</comment>
<dbReference type="PROSITE" id="PS51767">
    <property type="entry name" value="PEPTIDASE_A1"/>
    <property type="match status" value="1"/>
</dbReference>
<dbReference type="SUPFAM" id="SSF50630">
    <property type="entry name" value="Acid proteases"/>
    <property type="match status" value="1"/>
</dbReference>
<evidence type="ECO:0000259" key="4">
    <source>
        <dbReference type="PROSITE" id="PS51767"/>
    </source>
</evidence>
<dbReference type="PANTHER" id="PTHR47966:SF51">
    <property type="entry name" value="BETA-SITE APP-CLEAVING ENZYME, ISOFORM A-RELATED"/>
    <property type="match status" value="1"/>
</dbReference>
<evidence type="ECO:0000256" key="1">
    <source>
        <dbReference type="ARBA" id="ARBA00007447"/>
    </source>
</evidence>
<feature type="signal peptide" evidence="3">
    <location>
        <begin position="1"/>
        <end position="21"/>
    </location>
</feature>
<dbReference type="Pfam" id="PF00026">
    <property type="entry name" value="Asp"/>
    <property type="match status" value="1"/>
</dbReference>
<dbReference type="VEuPathDB" id="FungiDB:BD410DRAFT_756080"/>
<dbReference type="STRING" id="50990.A0A4Y7PL20"/>
<dbReference type="InterPro" id="IPR021109">
    <property type="entry name" value="Peptidase_aspartic_dom_sf"/>
</dbReference>
<dbReference type="Gene3D" id="2.40.70.10">
    <property type="entry name" value="Acid Proteases"/>
    <property type="match status" value="2"/>
</dbReference>
<sequence length="406" mass="42171">MCHSILCYAFVAAVLVSTLCAASPVVVRDSGISLPIAVNLKLNGSRIPDLDRARVAAHRDRHLGKRAASIDITNTFLLYTASVGVGSPATQYTLIVDTGSSNTFFGAKAAYTKTSTSKDTGLTVSVSYGTGQFSGEEYLDTVTLTSAITISNQSIGVASSSSGFGGFDGILGLGPTSLTVGTLSDPSASIPTVTDNLSVQGTIDIDAVGVYFQPTTARNVKNGALTFGNADASRYTGALTYTGLTTTSPANAFWGIDQTVTYGTSATLLGNAPGIVDTGTKLLLLATDAFNAYRTATGATHDSTTGMLKISAANYANLQSLFFTIGGTTFEYTPNAQTWPRSLNVFIGGGSSSNIFLVVADLGSNSGSGLDFVNGYVFLERFYTHFDTTNSRFGIATTAHTLDTSN</sequence>
<dbReference type="GO" id="GO:0006508">
    <property type="term" value="P:proteolysis"/>
    <property type="evidence" value="ECO:0007669"/>
    <property type="project" value="UniProtKB-KW"/>
</dbReference>
<feature type="chain" id="PRO_5021192831" evidence="3">
    <location>
        <begin position="22"/>
        <end position="406"/>
    </location>
</feature>
<feature type="active site" evidence="2">
    <location>
        <position position="97"/>
    </location>
</feature>
<keyword evidence="5" id="KW-0378">Hydrolase</keyword>
<dbReference type="CDD" id="cd05471">
    <property type="entry name" value="pepsin_like"/>
    <property type="match status" value="1"/>
</dbReference>
<dbReference type="GO" id="GO:0004190">
    <property type="term" value="F:aspartic-type endopeptidase activity"/>
    <property type="evidence" value="ECO:0007669"/>
    <property type="project" value="InterPro"/>
</dbReference>